<dbReference type="AlphaFoldDB" id="A0A7W8E4I1"/>
<dbReference type="RefSeq" id="WP_184218653.1">
    <property type="nucleotide sequence ID" value="NZ_JACHIP010000004.1"/>
</dbReference>
<sequence length="202" mass="21712">MAEFRHAILFTGHMIDAPGRVKERFPARAEDAGRRAITKSVENLLTAIGQESVVGIAGGASGGDILFHDVCESFKVPTLLRLALQVEKYLETSVAPAGGDWVERFHMLLARLGPGAIAVLDDSVELPESLTEGASLNIWQRTNLWMVDEAIQLAPQRTLLALWDGKAGDGPGGTEHLVQLAPSFDIDVAPIIRTQALVTPLA</sequence>
<reference evidence="1 2" key="1">
    <citation type="submission" date="2020-08" db="EMBL/GenBank/DDBJ databases">
        <title>Genomic Encyclopedia of Type Strains, Phase IV (KMG-V): Genome sequencing to study the core and pangenomes of soil and plant-associated prokaryotes.</title>
        <authorList>
            <person name="Whitman W."/>
        </authorList>
    </citation>
    <scope>NUCLEOTIDE SEQUENCE [LARGE SCALE GENOMIC DNA]</scope>
    <source>
        <strain evidence="1 2">M8UP14</strain>
    </source>
</reference>
<dbReference type="Proteomes" id="UP000540989">
    <property type="component" value="Unassembled WGS sequence"/>
</dbReference>
<dbReference type="EMBL" id="JACHIP010000004">
    <property type="protein sequence ID" value="MBB5058667.1"/>
    <property type="molecule type" value="Genomic_DNA"/>
</dbReference>
<gene>
    <name evidence="1" type="ORF">HDF16_003381</name>
</gene>
<proteinExistence type="predicted"/>
<name>A0A7W8E4I1_9BACT</name>
<organism evidence="1 2">
    <name type="scientific">Granulicella aggregans</name>
    <dbReference type="NCBI Taxonomy" id="474949"/>
    <lineage>
        <taxon>Bacteria</taxon>
        <taxon>Pseudomonadati</taxon>
        <taxon>Acidobacteriota</taxon>
        <taxon>Terriglobia</taxon>
        <taxon>Terriglobales</taxon>
        <taxon>Acidobacteriaceae</taxon>
        <taxon>Granulicella</taxon>
    </lineage>
</organism>
<comment type="caution">
    <text evidence="1">The sequence shown here is derived from an EMBL/GenBank/DDBJ whole genome shotgun (WGS) entry which is preliminary data.</text>
</comment>
<accession>A0A7W8E4I1</accession>
<evidence type="ECO:0000313" key="1">
    <source>
        <dbReference type="EMBL" id="MBB5058667.1"/>
    </source>
</evidence>
<evidence type="ECO:0000313" key="2">
    <source>
        <dbReference type="Proteomes" id="UP000540989"/>
    </source>
</evidence>
<protein>
    <submittedName>
        <fullName evidence="1">Uncharacterized protein</fullName>
    </submittedName>
</protein>
<keyword evidence="2" id="KW-1185">Reference proteome</keyword>